<proteinExistence type="predicted"/>
<name>A0ACC2UX64_9TREE</name>
<organism evidence="1 2">
    <name type="scientific">Naganishia friedmannii</name>
    <dbReference type="NCBI Taxonomy" id="89922"/>
    <lineage>
        <taxon>Eukaryota</taxon>
        <taxon>Fungi</taxon>
        <taxon>Dikarya</taxon>
        <taxon>Basidiomycota</taxon>
        <taxon>Agaricomycotina</taxon>
        <taxon>Tremellomycetes</taxon>
        <taxon>Filobasidiales</taxon>
        <taxon>Filobasidiaceae</taxon>
        <taxon>Naganishia</taxon>
    </lineage>
</organism>
<evidence type="ECO:0000313" key="2">
    <source>
        <dbReference type="Proteomes" id="UP001227268"/>
    </source>
</evidence>
<gene>
    <name evidence="1" type="ORF">QFC21_007134</name>
</gene>
<dbReference type="EMBL" id="JASBWT010000048">
    <property type="protein sequence ID" value="KAJ9091659.1"/>
    <property type="molecule type" value="Genomic_DNA"/>
</dbReference>
<evidence type="ECO:0000313" key="1">
    <source>
        <dbReference type="EMBL" id="KAJ9091659.1"/>
    </source>
</evidence>
<keyword evidence="2" id="KW-1185">Reference proteome</keyword>
<protein>
    <submittedName>
        <fullName evidence="1">Uncharacterized protein</fullName>
    </submittedName>
</protein>
<dbReference type="Proteomes" id="UP001227268">
    <property type="component" value="Unassembled WGS sequence"/>
</dbReference>
<accession>A0ACC2UX64</accession>
<sequence>MGRPEVPPMKHVPWASAQAETGPVVLMGEGYIVGKGERTTAWLDAQRYLKGPINVASLGSPSPCQTAVSYLFVNCGFLLLGLTPISDLQMAATLVNAYITFHTNDDDKDHDTNVLITIKESSGRTVARLQSDFERFPDRSTKGPYLMPILHPSTEESLRRGTVMIQIRPIGHDTWKFDWILKLVFDDGSNIINEVDGITLDQENTKQIWGFESIVPRV</sequence>
<comment type="caution">
    <text evidence="1">The sequence shown here is derived from an EMBL/GenBank/DDBJ whole genome shotgun (WGS) entry which is preliminary data.</text>
</comment>
<reference evidence="1" key="1">
    <citation type="submission" date="2023-04" db="EMBL/GenBank/DDBJ databases">
        <title>Draft Genome sequencing of Naganishia species isolated from polar environments using Oxford Nanopore Technology.</title>
        <authorList>
            <person name="Leo P."/>
            <person name="Venkateswaran K."/>
        </authorList>
    </citation>
    <scope>NUCLEOTIDE SEQUENCE</scope>
    <source>
        <strain evidence="1">MNA-CCFEE 5423</strain>
    </source>
</reference>